<feature type="compositionally biased region" description="Basic and acidic residues" evidence="1">
    <location>
        <begin position="194"/>
        <end position="206"/>
    </location>
</feature>
<feature type="region of interest" description="Disordered" evidence="1">
    <location>
        <begin position="57"/>
        <end position="253"/>
    </location>
</feature>
<protein>
    <submittedName>
        <fullName evidence="2">Uncharacterized protein</fullName>
    </submittedName>
</protein>
<dbReference type="KEGG" id="adl:AURDEDRAFT_131108"/>
<accession>J0CVT4</accession>
<feature type="compositionally biased region" description="Polar residues" evidence="1">
    <location>
        <begin position="212"/>
        <end position="221"/>
    </location>
</feature>
<evidence type="ECO:0000313" key="3">
    <source>
        <dbReference type="Proteomes" id="UP000006514"/>
    </source>
</evidence>
<dbReference type="EMBL" id="JH687938">
    <property type="protein sequence ID" value="EJD34536.1"/>
    <property type="molecule type" value="Genomic_DNA"/>
</dbReference>
<proteinExistence type="predicted"/>
<sequence length="253" mass="27474">MVQDPIQKINVKVSCYGDLCSYGQVQKDDLLKTWCAESGEIIGFLITYKTSAESAIPEKATVESDSPSPSADDVNSSPMPTRATQRNRRRRQTPGPTNSLALSADDEDSSSPIKQAVRSVPGRLEPSACLALDDGDASESAQNATLGTRLEDAQVDAPDMPPQDTLSPDTSMQKSANNRHPVRSKATTKSTNKKGNDATASRKDSFFETDSESSPSAGQTARDTEVTVRGRKRRQPDSPDAPRRMSTRRKTRK</sequence>
<organism evidence="2 3">
    <name type="scientific">Auricularia subglabra (strain TFB-10046 / SS5)</name>
    <name type="common">White-rot fungus</name>
    <name type="synonym">Auricularia delicata (strain TFB10046)</name>
    <dbReference type="NCBI Taxonomy" id="717982"/>
    <lineage>
        <taxon>Eukaryota</taxon>
        <taxon>Fungi</taxon>
        <taxon>Dikarya</taxon>
        <taxon>Basidiomycota</taxon>
        <taxon>Agaricomycotina</taxon>
        <taxon>Agaricomycetes</taxon>
        <taxon>Auriculariales</taxon>
        <taxon>Auriculariaceae</taxon>
        <taxon>Auricularia</taxon>
    </lineage>
</organism>
<dbReference type="Proteomes" id="UP000006514">
    <property type="component" value="Unassembled WGS sequence"/>
</dbReference>
<reference evidence="3" key="1">
    <citation type="journal article" date="2012" name="Science">
        <title>The Paleozoic origin of enzymatic lignin decomposition reconstructed from 31 fungal genomes.</title>
        <authorList>
            <person name="Floudas D."/>
            <person name="Binder M."/>
            <person name="Riley R."/>
            <person name="Barry K."/>
            <person name="Blanchette R.A."/>
            <person name="Henrissat B."/>
            <person name="Martinez A.T."/>
            <person name="Otillar R."/>
            <person name="Spatafora J.W."/>
            <person name="Yadav J.S."/>
            <person name="Aerts A."/>
            <person name="Benoit I."/>
            <person name="Boyd A."/>
            <person name="Carlson A."/>
            <person name="Copeland A."/>
            <person name="Coutinho P.M."/>
            <person name="de Vries R.P."/>
            <person name="Ferreira P."/>
            <person name="Findley K."/>
            <person name="Foster B."/>
            <person name="Gaskell J."/>
            <person name="Glotzer D."/>
            <person name="Gorecki P."/>
            <person name="Heitman J."/>
            <person name="Hesse C."/>
            <person name="Hori C."/>
            <person name="Igarashi K."/>
            <person name="Jurgens J.A."/>
            <person name="Kallen N."/>
            <person name="Kersten P."/>
            <person name="Kohler A."/>
            <person name="Kuees U."/>
            <person name="Kumar T.K.A."/>
            <person name="Kuo A."/>
            <person name="LaButti K."/>
            <person name="Larrondo L.F."/>
            <person name="Lindquist E."/>
            <person name="Ling A."/>
            <person name="Lombard V."/>
            <person name="Lucas S."/>
            <person name="Lundell T."/>
            <person name="Martin R."/>
            <person name="McLaughlin D.J."/>
            <person name="Morgenstern I."/>
            <person name="Morin E."/>
            <person name="Murat C."/>
            <person name="Nagy L.G."/>
            <person name="Nolan M."/>
            <person name="Ohm R.A."/>
            <person name="Patyshakuliyeva A."/>
            <person name="Rokas A."/>
            <person name="Ruiz-Duenas F.J."/>
            <person name="Sabat G."/>
            <person name="Salamov A."/>
            <person name="Samejima M."/>
            <person name="Schmutz J."/>
            <person name="Slot J.C."/>
            <person name="St John F."/>
            <person name="Stenlid J."/>
            <person name="Sun H."/>
            <person name="Sun S."/>
            <person name="Syed K."/>
            <person name="Tsang A."/>
            <person name="Wiebenga A."/>
            <person name="Young D."/>
            <person name="Pisabarro A."/>
            <person name="Eastwood D.C."/>
            <person name="Martin F."/>
            <person name="Cullen D."/>
            <person name="Grigoriev I.V."/>
            <person name="Hibbett D.S."/>
        </authorList>
    </citation>
    <scope>NUCLEOTIDE SEQUENCE [LARGE SCALE GENOMIC DNA]</scope>
    <source>
        <strain evidence="3">TFB10046</strain>
    </source>
</reference>
<dbReference type="InParanoid" id="J0CVT4"/>
<evidence type="ECO:0000313" key="2">
    <source>
        <dbReference type="EMBL" id="EJD34536.1"/>
    </source>
</evidence>
<dbReference type="AlphaFoldDB" id="J0CVT4"/>
<feature type="compositionally biased region" description="Low complexity" evidence="1">
    <location>
        <begin position="93"/>
        <end position="103"/>
    </location>
</feature>
<keyword evidence="3" id="KW-1185">Reference proteome</keyword>
<name>J0CVT4_AURST</name>
<evidence type="ECO:0000256" key="1">
    <source>
        <dbReference type="SAM" id="MobiDB-lite"/>
    </source>
</evidence>
<gene>
    <name evidence="2" type="ORF">AURDEDRAFT_131108</name>
</gene>
<feature type="compositionally biased region" description="Polar residues" evidence="1">
    <location>
        <begin position="63"/>
        <end position="79"/>
    </location>
</feature>
<feature type="compositionally biased region" description="Polar residues" evidence="1">
    <location>
        <begin position="164"/>
        <end position="178"/>
    </location>
</feature>